<dbReference type="OrthoDB" id="9774907at2"/>
<dbReference type="PROSITE" id="PS01331">
    <property type="entry name" value="THYMIDYLATE_KINASE"/>
    <property type="match status" value="1"/>
</dbReference>
<dbReference type="InterPro" id="IPR027417">
    <property type="entry name" value="P-loop_NTPase"/>
</dbReference>
<dbReference type="NCBIfam" id="TIGR00041">
    <property type="entry name" value="DTMP_kinase"/>
    <property type="match status" value="1"/>
</dbReference>
<evidence type="ECO:0000256" key="3">
    <source>
        <dbReference type="ARBA" id="ARBA00017144"/>
    </source>
</evidence>
<evidence type="ECO:0000256" key="12">
    <source>
        <dbReference type="HAMAP-Rule" id="MF_00165"/>
    </source>
</evidence>
<comment type="caution">
    <text evidence="14">The sequence shown here is derived from an EMBL/GenBank/DDBJ whole genome shotgun (WGS) entry which is preliminary data.</text>
</comment>
<dbReference type="HAMAP" id="MF_00165">
    <property type="entry name" value="Thymidylate_kinase"/>
    <property type="match status" value="1"/>
</dbReference>
<keyword evidence="4 12" id="KW-0808">Transferase</keyword>
<keyword evidence="15" id="KW-1185">Reference proteome</keyword>
<dbReference type="RefSeq" id="WP_115466541.1">
    <property type="nucleotide sequence ID" value="NZ_QKRA01000001.1"/>
</dbReference>
<dbReference type="EC" id="2.7.4.9" evidence="2 12"/>
<evidence type="ECO:0000256" key="10">
    <source>
        <dbReference type="ARBA" id="ARBA00048743"/>
    </source>
</evidence>
<feature type="domain" description="Thymidylate kinase-like" evidence="13">
    <location>
        <begin position="8"/>
        <end position="197"/>
    </location>
</feature>
<dbReference type="FunFam" id="3.40.50.300:FF:000225">
    <property type="entry name" value="Thymidylate kinase"/>
    <property type="match status" value="1"/>
</dbReference>
<keyword evidence="6 12" id="KW-0547">Nucleotide-binding</keyword>
<dbReference type="GO" id="GO:0004798">
    <property type="term" value="F:dTMP kinase activity"/>
    <property type="evidence" value="ECO:0007669"/>
    <property type="project" value="UniProtKB-UniRule"/>
</dbReference>
<evidence type="ECO:0000259" key="13">
    <source>
        <dbReference type="Pfam" id="PF02223"/>
    </source>
</evidence>
<sequence>MNGNFISIEGGEGAGKSSTLSCIKHWLEEHNIDYVLTREPGGSPLAEEIRSLVLAPREEHVSKYAELLLVFAARVQHIQQTILPALEEGKWVISDRFVDSSYVYQGLARGIDKELIDELVNTYLKNAMPNATILLDVPVEIGLERVSSRGDANRLDGESITFHEKVRNGFLARAEENASRFKVVDASVAQDAVEQQIRKILDELLTQVSS</sequence>
<protein>
    <recommendedName>
        <fullName evidence="3 12">Thymidylate kinase</fullName>
        <ecNumber evidence="2 12">2.7.4.9</ecNumber>
    </recommendedName>
    <alternativeName>
        <fullName evidence="9 12">dTMP kinase</fullName>
    </alternativeName>
</protein>
<evidence type="ECO:0000256" key="6">
    <source>
        <dbReference type="ARBA" id="ARBA00022741"/>
    </source>
</evidence>
<keyword evidence="7 12" id="KW-0418">Kinase</keyword>
<dbReference type="PANTHER" id="PTHR10344">
    <property type="entry name" value="THYMIDYLATE KINASE"/>
    <property type="match status" value="1"/>
</dbReference>
<evidence type="ECO:0000256" key="8">
    <source>
        <dbReference type="ARBA" id="ARBA00022840"/>
    </source>
</evidence>
<keyword evidence="8 12" id="KW-0067">ATP-binding</keyword>
<evidence type="ECO:0000256" key="9">
    <source>
        <dbReference type="ARBA" id="ARBA00029962"/>
    </source>
</evidence>
<dbReference type="AlphaFoldDB" id="A0A370UDU3"/>
<organism evidence="14 15">
    <name type="scientific">Marinomonas piezotolerans</name>
    <dbReference type="NCBI Taxonomy" id="2213058"/>
    <lineage>
        <taxon>Bacteria</taxon>
        <taxon>Pseudomonadati</taxon>
        <taxon>Pseudomonadota</taxon>
        <taxon>Gammaproteobacteria</taxon>
        <taxon>Oceanospirillales</taxon>
        <taxon>Oceanospirillaceae</taxon>
        <taxon>Marinomonas</taxon>
    </lineage>
</organism>
<evidence type="ECO:0000313" key="14">
    <source>
        <dbReference type="EMBL" id="RDL45954.1"/>
    </source>
</evidence>
<dbReference type="SUPFAM" id="SSF52540">
    <property type="entry name" value="P-loop containing nucleoside triphosphate hydrolases"/>
    <property type="match status" value="1"/>
</dbReference>
<proteinExistence type="inferred from homology"/>
<dbReference type="GO" id="GO:0006227">
    <property type="term" value="P:dUDP biosynthetic process"/>
    <property type="evidence" value="ECO:0007669"/>
    <property type="project" value="TreeGrafter"/>
</dbReference>
<dbReference type="GO" id="GO:0006235">
    <property type="term" value="P:dTTP biosynthetic process"/>
    <property type="evidence" value="ECO:0007669"/>
    <property type="project" value="UniProtKB-UniRule"/>
</dbReference>
<name>A0A370UDU3_9GAMM</name>
<dbReference type="GO" id="GO:0005829">
    <property type="term" value="C:cytosol"/>
    <property type="evidence" value="ECO:0007669"/>
    <property type="project" value="TreeGrafter"/>
</dbReference>
<comment type="function">
    <text evidence="11 12">Phosphorylation of dTMP to form dTDP in both de novo and salvage pathways of dTTP synthesis.</text>
</comment>
<evidence type="ECO:0000256" key="2">
    <source>
        <dbReference type="ARBA" id="ARBA00012980"/>
    </source>
</evidence>
<dbReference type="CDD" id="cd01672">
    <property type="entry name" value="TMPK"/>
    <property type="match status" value="1"/>
</dbReference>
<dbReference type="Proteomes" id="UP000254326">
    <property type="component" value="Unassembled WGS sequence"/>
</dbReference>
<feature type="binding site" evidence="12">
    <location>
        <begin position="10"/>
        <end position="17"/>
    </location>
    <ligand>
        <name>ATP</name>
        <dbReference type="ChEBI" id="CHEBI:30616"/>
    </ligand>
</feature>
<dbReference type="EMBL" id="QKRA01000001">
    <property type="protein sequence ID" value="RDL45954.1"/>
    <property type="molecule type" value="Genomic_DNA"/>
</dbReference>
<dbReference type="Pfam" id="PF02223">
    <property type="entry name" value="Thymidylate_kin"/>
    <property type="match status" value="1"/>
</dbReference>
<dbReference type="GO" id="GO:0005524">
    <property type="term" value="F:ATP binding"/>
    <property type="evidence" value="ECO:0007669"/>
    <property type="project" value="UniProtKB-UniRule"/>
</dbReference>
<dbReference type="InterPro" id="IPR018095">
    <property type="entry name" value="Thymidylate_kin_CS"/>
</dbReference>
<reference evidence="14 15" key="1">
    <citation type="submission" date="2018-06" db="EMBL/GenBank/DDBJ databases">
        <title>Marinomonas sp. YLB-05 draft genome sequence.</title>
        <authorList>
            <person name="Yu L."/>
            <person name="Tang X."/>
        </authorList>
    </citation>
    <scope>NUCLEOTIDE SEQUENCE [LARGE SCALE GENOMIC DNA]</scope>
    <source>
        <strain evidence="14 15">YLB-05</strain>
    </source>
</reference>
<gene>
    <name evidence="12" type="primary">tmk</name>
    <name evidence="14" type="ORF">DN730_02610</name>
</gene>
<dbReference type="Gene3D" id="3.40.50.300">
    <property type="entry name" value="P-loop containing nucleotide triphosphate hydrolases"/>
    <property type="match status" value="1"/>
</dbReference>
<evidence type="ECO:0000256" key="1">
    <source>
        <dbReference type="ARBA" id="ARBA00009776"/>
    </source>
</evidence>
<evidence type="ECO:0000256" key="4">
    <source>
        <dbReference type="ARBA" id="ARBA00022679"/>
    </source>
</evidence>
<dbReference type="PANTHER" id="PTHR10344:SF4">
    <property type="entry name" value="UMP-CMP KINASE 2, MITOCHONDRIAL"/>
    <property type="match status" value="1"/>
</dbReference>
<comment type="similarity">
    <text evidence="1 12">Belongs to the thymidylate kinase family.</text>
</comment>
<evidence type="ECO:0000256" key="7">
    <source>
        <dbReference type="ARBA" id="ARBA00022777"/>
    </source>
</evidence>
<dbReference type="InterPro" id="IPR018094">
    <property type="entry name" value="Thymidylate_kinase"/>
</dbReference>
<dbReference type="GO" id="GO:0006233">
    <property type="term" value="P:dTDP biosynthetic process"/>
    <property type="evidence" value="ECO:0007669"/>
    <property type="project" value="InterPro"/>
</dbReference>
<evidence type="ECO:0000256" key="11">
    <source>
        <dbReference type="ARBA" id="ARBA00057735"/>
    </source>
</evidence>
<evidence type="ECO:0000256" key="5">
    <source>
        <dbReference type="ARBA" id="ARBA00022727"/>
    </source>
</evidence>
<dbReference type="InterPro" id="IPR039430">
    <property type="entry name" value="Thymidylate_kin-like_dom"/>
</dbReference>
<evidence type="ECO:0000313" key="15">
    <source>
        <dbReference type="Proteomes" id="UP000254326"/>
    </source>
</evidence>
<keyword evidence="5 12" id="KW-0545">Nucleotide biosynthesis</keyword>
<accession>A0A370UDU3</accession>
<comment type="catalytic activity">
    <reaction evidence="10 12">
        <text>dTMP + ATP = dTDP + ADP</text>
        <dbReference type="Rhea" id="RHEA:13517"/>
        <dbReference type="ChEBI" id="CHEBI:30616"/>
        <dbReference type="ChEBI" id="CHEBI:58369"/>
        <dbReference type="ChEBI" id="CHEBI:63528"/>
        <dbReference type="ChEBI" id="CHEBI:456216"/>
        <dbReference type="EC" id="2.7.4.9"/>
    </reaction>
</comment>